<reference evidence="1 2" key="1">
    <citation type="submission" date="2023-01" db="EMBL/GenBank/DDBJ databases">
        <title>Genomes from the Australian National Cyanobacteria Reference Collection.</title>
        <authorList>
            <person name="Willis A."/>
            <person name="Lee E.M.F."/>
        </authorList>
    </citation>
    <scope>NUCLEOTIDE SEQUENCE [LARGE SCALE GENOMIC DNA]</scope>
    <source>
        <strain evidence="1 2">CS-549</strain>
    </source>
</reference>
<evidence type="ECO:0000313" key="2">
    <source>
        <dbReference type="Proteomes" id="UP001211711"/>
    </source>
</evidence>
<organism evidence="1 2">
    <name type="scientific">Sphaerospermopsis kisseleviana CS-549</name>
    <dbReference type="NCBI Taxonomy" id="3021783"/>
    <lineage>
        <taxon>Bacteria</taxon>
        <taxon>Bacillati</taxon>
        <taxon>Cyanobacteriota</taxon>
        <taxon>Cyanophyceae</taxon>
        <taxon>Nostocales</taxon>
        <taxon>Aphanizomenonaceae</taxon>
        <taxon>Sphaerospermopsis</taxon>
        <taxon>Sphaerospermopsis kisseleviana</taxon>
    </lineage>
</organism>
<dbReference type="EMBL" id="JAQMTI010000073">
    <property type="protein sequence ID" value="MDB9440740.1"/>
    <property type="molecule type" value="Genomic_DNA"/>
</dbReference>
<protein>
    <submittedName>
        <fullName evidence="1">Uncharacterized protein</fullName>
    </submittedName>
</protein>
<proteinExistence type="predicted"/>
<name>A0ABT4ZMX8_9CYAN</name>
<accession>A0ABT4ZMX8</accession>
<comment type="caution">
    <text evidence="1">The sequence shown here is derived from an EMBL/GenBank/DDBJ whole genome shotgun (WGS) entry which is preliminary data.</text>
</comment>
<evidence type="ECO:0000313" key="1">
    <source>
        <dbReference type="EMBL" id="MDB9440740.1"/>
    </source>
</evidence>
<dbReference type="RefSeq" id="WP_272109742.1">
    <property type="nucleotide sequence ID" value="NZ_JAQMTI010000073.1"/>
</dbReference>
<gene>
    <name evidence="1" type="ORF">PN497_05105</name>
</gene>
<sequence>MGNGLFILPVTSHQSPVTSHQSPVTYSLTISYKSSIITSNIRANL</sequence>
<keyword evidence="2" id="KW-1185">Reference proteome</keyword>
<dbReference type="Proteomes" id="UP001211711">
    <property type="component" value="Unassembled WGS sequence"/>
</dbReference>